<dbReference type="AlphaFoldDB" id="A0AA90NKV6"/>
<protein>
    <submittedName>
        <fullName evidence="2">Replication protein P</fullName>
    </submittedName>
</protein>
<reference evidence="2 3" key="1">
    <citation type="journal article" date="2023" name="bioRxiv">
        <title>An intranuclear bacterial parasite of deep-sea mussels expresses apoptosis inhibitors acquired from its host.</title>
        <authorList>
            <person name="Gonzalez Porras M.A."/>
            <person name="Assie A."/>
            <person name="Tietjen M."/>
            <person name="Violette M."/>
            <person name="Kleiner M."/>
            <person name="Gruber-Vodicka H."/>
            <person name="Dubilier N."/>
            <person name="Leisch N."/>
        </authorList>
    </citation>
    <scope>NUCLEOTIDE SEQUENCE [LARGE SCALE GENOMIC DNA]</scope>
    <source>
        <strain evidence="2">IAP13</strain>
    </source>
</reference>
<evidence type="ECO:0000256" key="1">
    <source>
        <dbReference type="SAM" id="MobiDB-lite"/>
    </source>
</evidence>
<dbReference type="Pfam" id="PF06992">
    <property type="entry name" value="Phage_lambda_P"/>
    <property type="match status" value="1"/>
</dbReference>
<dbReference type="EMBL" id="JASXSV010000005">
    <property type="protein sequence ID" value="MDP0588548.1"/>
    <property type="molecule type" value="Genomic_DNA"/>
</dbReference>
<dbReference type="Proteomes" id="UP001178148">
    <property type="component" value="Unassembled WGS sequence"/>
</dbReference>
<name>A0AA90NKV6_9GAMM</name>
<dbReference type="InterPro" id="IPR009731">
    <property type="entry name" value="P-like"/>
</dbReference>
<feature type="region of interest" description="Disordered" evidence="1">
    <location>
        <begin position="1"/>
        <end position="25"/>
    </location>
</feature>
<feature type="compositionally biased region" description="Polar residues" evidence="1">
    <location>
        <begin position="1"/>
        <end position="20"/>
    </location>
</feature>
<dbReference type="GO" id="GO:0006270">
    <property type="term" value="P:DNA replication initiation"/>
    <property type="evidence" value="ECO:0007669"/>
    <property type="project" value="InterPro"/>
</dbReference>
<evidence type="ECO:0000313" key="2">
    <source>
        <dbReference type="EMBL" id="MDP0588548.1"/>
    </source>
</evidence>
<keyword evidence="3" id="KW-1185">Reference proteome</keyword>
<gene>
    <name evidence="2" type="ORF">QS748_04905</name>
</gene>
<organism evidence="2 3">
    <name type="scientific">Candidatus Endonucleibacter bathymodioli</name>
    <dbReference type="NCBI Taxonomy" id="539814"/>
    <lineage>
        <taxon>Bacteria</taxon>
        <taxon>Pseudomonadati</taxon>
        <taxon>Pseudomonadota</taxon>
        <taxon>Gammaproteobacteria</taxon>
        <taxon>Oceanospirillales</taxon>
        <taxon>Endozoicomonadaceae</taxon>
        <taxon>Candidatus Endonucleibacter</taxon>
    </lineage>
</organism>
<comment type="caution">
    <text evidence="2">The sequence shown here is derived from an EMBL/GenBank/DDBJ whole genome shotgun (WGS) entry which is preliminary data.</text>
</comment>
<sequence>MTTGSRSLRTDCQTDNQDGSLTPDKKQALGQAINGLFRLLEDAYPHRFRSAFPKDEDFIRAKRVWARILQGYSPRRIMLAAEKALATSKYMPDLATIRDFCKLNYNELGLKEPLQAYYEACQAPDHTLKYPWSHIAIYFAAKETGWLTLRSEEQRVVYPIFERNYSIICNRVVDGEDLETTILQGIEDSRTKELARQAEEVADQVQRTLMVKQGIDPTCGTDAHERLKKVLYTK</sequence>
<accession>A0AA90NKV6</accession>
<evidence type="ECO:0000313" key="3">
    <source>
        <dbReference type="Proteomes" id="UP001178148"/>
    </source>
</evidence>
<proteinExistence type="predicted"/>